<dbReference type="RefSeq" id="WP_086089641.1">
    <property type="nucleotide sequence ID" value="NZ_CP021112.1"/>
</dbReference>
<dbReference type="Proteomes" id="UP000194137">
    <property type="component" value="Chromosome"/>
</dbReference>
<reference evidence="2 3" key="1">
    <citation type="submission" date="2017-05" db="EMBL/GenBank/DDBJ databases">
        <title>Full genome sequence of Pseudorhodoplanes sinuspersici.</title>
        <authorList>
            <person name="Dastgheib S.M.M."/>
            <person name="Shavandi M."/>
            <person name="Tirandaz H."/>
        </authorList>
    </citation>
    <scope>NUCLEOTIDE SEQUENCE [LARGE SCALE GENOMIC DNA]</scope>
    <source>
        <strain evidence="2 3">RIPI110</strain>
    </source>
</reference>
<dbReference type="PANTHER" id="PTHR43080">
    <property type="entry name" value="CBS DOMAIN-CONTAINING PROTEIN CBSX3, MITOCHONDRIAL"/>
    <property type="match status" value="1"/>
</dbReference>
<sequence length="143" mass="15511">MTVKTILSQKGSDVATIAPTANVADAIKILCERKIGALVITGAGGRIIGIVSERDIVRMFGAHGAAALDMPLTEVMTRKVVTCEPADKMPEIMELMTTGKFRHLPVLEEDRLVGIISIGDVVKMRLAQLEHEQDALRDYIQTA</sequence>
<dbReference type="InterPro" id="IPR051257">
    <property type="entry name" value="Diverse_CBS-Domain"/>
</dbReference>
<dbReference type="Gene3D" id="3.10.580.10">
    <property type="entry name" value="CBS-domain"/>
    <property type="match status" value="1"/>
</dbReference>
<keyword evidence="3" id="KW-1185">Reference proteome</keyword>
<gene>
    <name evidence="2" type="ORF">CAK95_20725</name>
</gene>
<dbReference type="CDD" id="cd04623">
    <property type="entry name" value="CBS_pair_bac_euk"/>
    <property type="match status" value="1"/>
</dbReference>
<evidence type="ECO:0000313" key="2">
    <source>
        <dbReference type="EMBL" id="ARQ01246.1"/>
    </source>
</evidence>
<accession>A0A1W6ZVB5</accession>
<dbReference type="InterPro" id="IPR044725">
    <property type="entry name" value="CBSX3_CBS_dom"/>
</dbReference>
<organism evidence="2 3">
    <name type="scientific">Pseudorhodoplanes sinuspersici</name>
    <dbReference type="NCBI Taxonomy" id="1235591"/>
    <lineage>
        <taxon>Bacteria</taxon>
        <taxon>Pseudomonadati</taxon>
        <taxon>Pseudomonadota</taxon>
        <taxon>Alphaproteobacteria</taxon>
        <taxon>Hyphomicrobiales</taxon>
        <taxon>Pseudorhodoplanes</taxon>
    </lineage>
</organism>
<evidence type="ECO:0000256" key="1">
    <source>
        <dbReference type="ARBA" id="ARBA00023122"/>
    </source>
</evidence>
<dbReference type="InterPro" id="IPR000644">
    <property type="entry name" value="CBS_dom"/>
</dbReference>
<protein>
    <submittedName>
        <fullName evidence="2">Inosine-5-monophosphate dehydrogenase</fullName>
    </submittedName>
</protein>
<dbReference type="OrthoDB" id="9807125at2"/>
<dbReference type="PANTHER" id="PTHR43080:SF2">
    <property type="entry name" value="CBS DOMAIN-CONTAINING PROTEIN"/>
    <property type="match status" value="1"/>
</dbReference>
<dbReference type="Pfam" id="PF00571">
    <property type="entry name" value="CBS"/>
    <property type="match status" value="2"/>
</dbReference>
<name>A0A1W6ZVB5_9HYPH</name>
<dbReference type="InterPro" id="IPR046342">
    <property type="entry name" value="CBS_dom_sf"/>
</dbReference>
<dbReference type="STRING" id="1235591.CAK95_20725"/>
<dbReference type="EMBL" id="CP021112">
    <property type="protein sequence ID" value="ARQ01246.1"/>
    <property type="molecule type" value="Genomic_DNA"/>
</dbReference>
<keyword evidence="1" id="KW-0129">CBS domain</keyword>
<dbReference type="SMART" id="SM00116">
    <property type="entry name" value="CBS"/>
    <property type="match status" value="2"/>
</dbReference>
<dbReference type="AlphaFoldDB" id="A0A1W6ZVB5"/>
<dbReference type="PROSITE" id="PS51371">
    <property type="entry name" value="CBS"/>
    <property type="match status" value="2"/>
</dbReference>
<dbReference type="KEGG" id="psin:CAK95_20725"/>
<dbReference type="SUPFAM" id="SSF54631">
    <property type="entry name" value="CBS-domain pair"/>
    <property type="match status" value="1"/>
</dbReference>
<evidence type="ECO:0000313" key="3">
    <source>
        <dbReference type="Proteomes" id="UP000194137"/>
    </source>
</evidence>
<proteinExistence type="predicted"/>